<dbReference type="AlphaFoldDB" id="A0A023PYE8"/>
<protein>
    <submittedName>
        <fullName evidence="2">Protein YgiB</fullName>
    </submittedName>
    <submittedName>
        <fullName evidence="1">YgiB protein</fullName>
    </submittedName>
</protein>
<dbReference type="EMBL" id="KJ460501">
    <property type="protein sequence ID" value="AHX39550.1"/>
    <property type="molecule type" value="Genomic_DNA"/>
</dbReference>
<evidence type="ECO:0000313" key="2">
    <source>
        <dbReference type="EMBL" id="ASF89594.1"/>
    </source>
</evidence>
<dbReference type="InterPro" id="IPR047937">
    <property type="entry name" value="Eex_IncN-like"/>
</dbReference>
<geneLocation type="plasmid" evidence="1">
    <name>p1081-CTXM</name>
</geneLocation>
<accession>A0A023PYE8</accession>
<dbReference type="NCBIfam" id="NF033894">
    <property type="entry name" value="Eex_IncN"/>
    <property type="match status" value="1"/>
</dbReference>
<organism evidence="1">
    <name type="scientific">Shigella sonnei</name>
    <dbReference type="NCBI Taxonomy" id="624"/>
    <lineage>
        <taxon>Bacteria</taxon>
        <taxon>Pseudomonadati</taxon>
        <taxon>Pseudomonadota</taxon>
        <taxon>Gammaproteobacteria</taxon>
        <taxon>Enterobacterales</taxon>
        <taxon>Enterobacteriaceae</taxon>
        <taxon>Shigella</taxon>
    </lineage>
</organism>
<dbReference type="RefSeq" id="WP_000750964.1">
    <property type="nucleotide sequence ID" value="NZ_CATNPV010000036.1"/>
</dbReference>
<reference evidence="2" key="2">
    <citation type="submission" date="2016-11" db="EMBL/GenBank/DDBJ databases">
        <title>Complete sequence of p1220-CTXM, a pKP048-related IncFIIK plasmid carrying blaCTX-M-14.</title>
        <authorList>
            <person name="Zhang D."/>
            <person name="Yin Z."/>
            <person name="Zhao Y."/>
            <person name="Feng J."/>
            <person name="Jiang X."/>
            <person name="Liang Q."/>
            <person name="Liang L."/>
            <person name="Zhan Z."/>
            <person name="Chen W."/>
            <person name="Wang J."/>
            <person name="Li J."/>
            <person name="Zhou D."/>
        </authorList>
    </citation>
    <scope>NUCLEOTIDE SEQUENCE</scope>
    <source>
        <strain evidence="2">1173</strain>
        <plasmid evidence="2">p1173-CTXM</plasmid>
    </source>
</reference>
<dbReference type="EMBL" id="KY174331">
    <property type="protein sequence ID" value="ASF89594.1"/>
    <property type="molecule type" value="Genomic_DNA"/>
</dbReference>
<proteinExistence type="predicted"/>
<dbReference type="PROSITE" id="PS51257">
    <property type="entry name" value="PROKAR_LIPOPROTEIN"/>
    <property type="match status" value="1"/>
</dbReference>
<gene>
    <name evidence="1" type="primary">ygiB</name>
    <name evidence="1" type="ORF">BG81_074</name>
</gene>
<geneLocation type="plasmid" evidence="2">
    <name>p1173-CTXM</name>
</geneLocation>
<name>A0A023PYE8_SHISO</name>
<reference evidence="1" key="1">
    <citation type="submission" date="2014-02" db="EMBL/GenBank/DDBJ databases">
        <title>Plasmid-encoding extended-spectrum beta-lactamase CTX-M-55 in a clinical Shigella sonnei strain, China.</title>
        <authorList>
            <person name="Qu F."/>
            <person name="Ying Z."/>
            <person name="Zhang C."/>
            <person name="Chen Z."/>
            <person name="Bao C."/>
            <person name="Chen S."/>
            <person name="Cui E."/>
            <person name="Yang H."/>
            <person name="Liu C."/>
            <person name="Mao Y."/>
            <person name="Zhou D."/>
        </authorList>
    </citation>
    <scope>NUCLEOTIDE SEQUENCE</scope>
    <source>
        <strain evidence="1">#1081</strain>
        <plasmid evidence="1">p1081-CTXM</plasmid>
    </source>
</reference>
<keyword evidence="1" id="KW-0614">Plasmid</keyword>
<evidence type="ECO:0000313" key="1">
    <source>
        <dbReference type="EMBL" id="AHX39550.1"/>
    </source>
</evidence>
<sequence length="78" mass="8834">MKKTIIISLAVFCGLLAGCDDKIHDVSYYKEHHEEAQKVSDKCKAGEITNDNCKNANEALYDLKRKEIMSQMLGRSNK</sequence>